<dbReference type="PANTHER" id="PTHR10127:SF850">
    <property type="entry name" value="METALLOENDOPEPTIDASE"/>
    <property type="match status" value="1"/>
</dbReference>
<evidence type="ECO:0000256" key="2">
    <source>
        <dbReference type="SAM" id="SignalP"/>
    </source>
</evidence>
<evidence type="ECO:0000256" key="1">
    <source>
        <dbReference type="SAM" id="MobiDB-lite"/>
    </source>
</evidence>
<dbReference type="PANTHER" id="PTHR10127">
    <property type="entry name" value="DISCOIDIN, CUB, EGF, LAMININ , AND ZINC METALLOPROTEASE DOMAIN CONTAINING"/>
    <property type="match status" value="1"/>
</dbReference>
<dbReference type="EMBL" id="WJXW01000004">
    <property type="protein sequence ID" value="KAF9736994.1"/>
    <property type="molecule type" value="Genomic_DNA"/>
</dbReference>
<dbReference type="InterPro" id="IPR001506">
    <property type="entry name" value="Peptidase_M12A"/>
</dbReference>
<evidence type="ECO:0000259" key="3">
    <source>
        <dbReference type="Pfam" id="PF01400"/>
    </source>
</evidence>
<keyword evidence="5" id="KW-1185">Reference proteome</keyword>
<dbReference type="SUPFAM" id="SSF55486">
    <property type="entry name" value="Metalloproteases ('zincins'), catalytic domain"/>
    <property type="match status" value="1"/>
</dbReference>
<dbReference type="GO" id="GO:0004222">
    <property type="term" value="F:metalloendopeptidase activity"/>
    <property type="evidence" value="ECO:0007669"/>
    <property type="project" value="InterPro"/>
</dbReference>
<reference evidence="4" key="1">
    <citation type="journal article" date="2020" name="Mol. Plant Microbe Interact.">
        <title>Genome Sequence of the Biocontrol Agent Coniothyrium minitans strain Conio (IMI 134523).</title>
        <authorList>
            <person name="Patel D."/>
            <person name="Shittu T.A."/>
            <person name="Baroncelli R."/>
            <person name="Muthumeenakshi S."/>
            <person name="Osborne T.H."/>
            <person name="Janganan T.K."/>
            <person name="Sreenivasaprasad S."/>
        </authorList>
    </citation>
    <scope>NUCLEOTIDE SEQUENCE</scope>
    <source>
        <strain evidence="4">Conio</strain>
    </source>
</reference>
<dbReference type="Gene3D" id="3.40.390.10">
    <property type="entry name" value="Collagenase (Catalytic Domain)"/>
    <property type="match status" value="1"/>
</dbReference>
<feature type="chain" id="PRO_5040368008" description="Peptidase M12A domain-containing protein" evidence="2">
    <location>
        <begin position="21"/>
        <end position="258"/>
    </location>
</feature>
<protein>
    <recommendedName>
        <fullName evidence="3">Peptidase M12A domain-containing protein</fullName>
    </recommendedName>
</protein>
<organism evidence="4 5">
    <name type="scientific">Paraphaeosphaeria minitans</name>
    <dbReference type="NCBI Taxonomy" id="565426"/>
    <lineage>
        <taxon>Eukaryota</taxon>
        <taxon>Fungi</taxon>
        <taxon>Dikarya</taxon>
        <taxon>Ascomycota</taxon>
        <taxon>Pezizomycotina</taxon>
        <taxon>Dothideomycetes</taxon>
        <taxon>Pleosporomycetidae</taxon>
        <taxon>Pleosporales</taxon>
        <taxon>Massarineae</taxon>
        <taxon>Didymosphaeriaceae</taxon>
        <taxon>Paraphaeosphaeria</taxon>
    </lineage>
</organism>
<proteinExistence type="predicted"/>
<name>A0A9P6GKB9_9PLEO</name>
<dbReference type="OrthoDB" id="291007at2759"/>
<keyword evidence="2" id="KW-0732">Signal</keyword>
<dbReference type="InterPro" id="IPR024079">
    <property type="entry name" value="MetalloPept_cat_dom_sf"/>
</dbReference>
<dbReference type="GO" id="GO:0006508">
    <property type="term" value="P:proteolysis"/>
    <property type="evidence" value="ECO:0007669"/>
    <property type="project" value="InterPro"/>
</dbReference>
<gene>
    <name evidence="4" type="ORF">PMIN01_04773</name>
</gene>
<comment type="caution">
    <text evidence="4">The sequence shown here is derived from an EMBL/GenBank/DDBJ whole genome shotgun (WGS) entry which is preliminary data.</text>
</comment>
<evidence type="ECO:0000313" key="4">
    <source>
        <dbReference type="EMBL" id="KAF9736994.1"/>
    </source>
</evidence>
<feature type="signal peptide" evidence="2">
    <location>
        <begin position="1"/>
        <end position="20"/>
    </location>
</feature>
<accession>A0A9P6GKB9</accession>
<feature type="region of interest" description="Disordered" evidence="1">
    <location>
        <begin position="33"/>
        <end position="56"/>
    </location>
</feature>
<evidence type="ECO:0000313" key="5">
    <source>
        <dbReference type="Proteomes" id="UP000756921"/>
    </source>
</evidence>
<feature type="domain" description="Peptidase M12A" evidence="3">
    <location>
        <begin position="111"/>
        <end position="144"/>
    </location>
</feature>
<dbReference type="AlphaFoldDB" id="A0A9P6GKB9"/>
<dbReference type="Pfam" id="PF01400">
    <property type="entry name" value="Astacin"/>
    <property type="match status" value="1"/>
</dbReference>
<dbReference type="Proteomes" id="UP000756921">
    <property type="component" value="Unassembled WGS sequence"/>
</dbReference>
<sequence>MYKLLLLIAMSTRLAALVSAASLGVVHCNSTTHRNSHDARSLNGVASSPRTTRPYGKNFEEPGIWHTAIWNRVLAIHVQDVRGAARSTLGFYDGGDPGNHRLISGHEAPNQLAILVAHELGHVFGLAHEHQRSDRDQHITFACDLLYGYTSAMNQAQAENPHIPTQQLGHRLCNDFGFAKRFEFIGSSYLHWPSSQGQLTGYDVYSIMHYDSQSASNDDCRALAPHRLPMSYRTGTFIHKNRVPSVNDVYAIRNMHPC</sequence>